<proteinExistence type="predicted"/>
<dbReference type="InterPro" id="IPR036895">
    <property type="entry name" value="Uracil-DNA_glycosylase-like_sf"/>
</dbReference>
<evidence type="ECO:0000313" key="2">
    <source>
        <dbReference type="EMBL" id="MXO85429.1"/>
    </source>
</evidence>
<dbReference type="Gene3D" id="3.40.470.10">
    <property type="entry name" value="Uracil-DNA glycosylase-like domain"/>
    <property type="match status" value="1"/>
</dbReference>
<protein>
    <recommendedName>
        <fullName evidence="4">DNA polymerase</fullName>
    </recommendedName>
</protein>
<comment type="caution">
    <text evidence="2">The sequence shown here is derived from an EMBL/GenBank/DDBJ whole genome shotgun (WGS) entry which is preliminary data.</text>
</comment>
<feature type="region of interest" description="Disordered" evidence="1">
    <location>
        <begin position="38"/>
        <end position="75"/>
    </location>
</feature>
<organism evidence="2 3">
    <name type="scientific">Parapontixanthobacter aurantiacus</name>
    <dbReference type="NCBI Taxonomy" id="1463599"/>
    <lineage>
        <taxon>Bacteria</taxon>
        <taxon>Pseudomonadati</taxon>
        <taxon>Pseudomonadota</taxon>
        <taxon>Alphaproteobacteria</taxon>
        <taxon>Sphingomonadales</taxon>
        <taxon>Erythrobacteraceae</taxon>
        <taxon>Parapontixanthobacter</taxon>
    </lineage>
</organism>
<evidence type="ECO:0000313" key="3">
    <source>
        <dbReference type="Proteomes" id="UP000433104"/>
    </source>
</evidence>
<keyword evidence="3" id="KW-1185">Reference proteome</keyword>
<dbReference type="EMBL" id="WTYW01000001">
    <property type="protein sequence ID" value="MXO85429.1"/>
    <property type="molecule type" value="Genomic_DNA"/>
</dbReference>
<gene>
    <name evidence="2" type="ORF">GRI38_05240</name>
</gene>
<dbReference type="RefSeq" id="WP_160681835.1">
    <property type="nucleotide sequence ID" value="NZ_WTYW01000001.1"/>
</dbReference>
<sequence length="254" mass="28292">METRKTTPSDAVSGFYDWWESAGVDCLFESEAINWLAEESDEAPIPSRQGSQPVEPARRPEPKNAETKPREAEELVASAPGDLEAFQSWWMQAGFTETNPNSSSIAPVGAKSARTLFLFPQPFEGDRKQLVDGPASNFLEAFRNALNLESEAVYLASVMPRHGPFPDWIAARDTGLFALARHHIALVEPERVVLFGRSILPFLANERAGHSTDLDIRGAKIPLFAAPALGELARSAQRRQRFWSRWLDWTATNE</sequence>
<dbReference type="AlphaFoldDB" id="A0A844ZI89"/>
<evidence type="ECO:0000256" key="1">
    <source>
        <dbReference type="SAM" id="MobiDB-lite"/>
    </source>
</evidence>
<dbReference type="Proteomes" id="UP000433104">
    <property type="component" value="Unassembled WGS sequence"/>
</dbReference>
<evidence type="ECO:0008006" key="4">
    <source>
        <dbReference type="Google" id="ProtNLM"/>
    </source>
</evidence>
<dbReference type="OrthoDB" id="5290748at2"/>
<reference evidence="2 3" key="1">
    <citation type="submission" date="2019-12" db="EMBL/GenBank/DDBJ databases">
        <title>Genomic-based taxomic classification of the family Erythrobacteraceae.</title>
        <authorList>
            <person name="Xu L."/>
        </authorList>
    </citation>
    <scope>NUCLEOTIDE SEQUENCE [LARGE SCALE GENOMIC DNA]</scope>
    <source>
        <strain evidence="2 3">MCCC 1A09962</strain>
    </source>
</reference>
<name>A0A844ZI89_9SPHN</name>
<feature type="compositionally biased region" description="Basic and acidic residues" evidence="1">
    <location>
        <begin position="56"/>
        <end position="73"/>
    </location>
</feature>
<accession>A0A844ZI89</accession>